<evidence type="ECO:0000259" key="9">
    <source>
        <dbReference type="Pfam" id="PF03388"/>
    </source>
</evidence>
<keyword evidence="2 7" id="KW-0812">Transmembrane</keyword>
<feature type="transmembrane region" description="Helical" evidence="7">
    <location>
        <begin position="449"/>
        <end position="469"/>
    </location>
</feature>
<dbReference type="Gene3D" id="2.60.120.200">
    <property type="match status" value="1"/>
</dbReference>
<dbReference type="CDD" id="cd07308">
    <property type="entry name" value="lectin_leg-like"/>
    <property type="match status" value="1"/>
</dbReference>
<name>A0A7S1M1F5_ALECA</name>
<feature type="chain" id="PRO_5031394900" description="L-type lectin-like domain-containing protein" evidence="8">
    <location>
        <begin position="33"/>
        <end position="481"/>
    </location>
</feature>
<gene>
    <name evidence="10" type="ORF">ACAT0790_LOCUS16263</name>
</gene>
<dbReference type="PANTHER" id="PTHR12223">
    <property type="entry name" value="VESICULAR MANNOSE-BINDING LECTIN"/>
    <property type="match status" value="1"/>
</dbReference>
<comment type="subcellular location">
    <subcellularLocation>
        <location evidence="1">Membrane</location>
        <topology evidence="1">Single-pass type I membrane protein</topology>
    </subcellularLocation>
</comment>
<evidence type="ECO:0000256" key="6">
    <source>
        <dbReference type="SAM" id="MobiDB-lite"/>
    </source>
</evidence>
<dbReference type="GO" id="GO:0006888">
    <property type="term" value="P:endoplasmic reticulum to Golgi vesicle-mediated transport"/>
    <property type="evidence" value="ECO:0007669"/>
    <property type="project" value="TreeGrafter"/>
</dbReference>
<protein>
    <recommendedName>
        <fullName evidence="9">L-type lectin-like domain-containing protein</fullName>
    </recommendedName>
</protein>
<dbReference type="Pfam" id="PF03388">
    <property type="entry name" value="Lectin_leg-like"/>
    <property type="match status" value="1"/>
</dbReference>
<evidence type="ECO:0000313" key="10">
    <source>
        <dbReference type="EMBL" id="CAD9118968.1"/>
    </source>
</evidence>
<dbReference type="AlphaFoldDB" id="A0A7S1M1F5"/>
<evidence type="ECO:0000256" key="7">
    <source>
        <dbReference type="SAM" id="Phobius"/>
    </source>
</evidence>
<keyword evidence="4 7" id="KW-1133">Transmembrane helix</keyword>
<evidence type="ECO:0000256" key="5">
    <source>
        <dbReference type="ARBA" id="ARBA00023136"/>
    </source>
</evidence>
<evidence type="ECO:0000256" key="2">
    <source>
        <dbReference type="ARBA" id="ARBA00022692"/>
    </source>
</evidence>
<dbReference type="GO" id="GO:0005793">
    <property type="term" value="C:endoplasmic reticulum-Golgi intermediate compartment"/>
    <property type="evidence" value="ECO:0007669"/>
    <property type="project" value="TreeGrafter"/>
</dbReference>
<evidence type="ECO:0000256" key="8">
    <source>
        <dbReference type="SAM" id="SignalP"/>
    </source>
</evidence>
<dbReference type="PANTHER" id="PTHR12223:SF28">
    <property type="entry name" value="LECTIN, MANNOSE BINDING 1 LIKE"/>
    <property type="match status" value="1"/>
</dbReference>
<evidence type="ECO:0000256" key="4">
    <source>
        <dbReference type="ARBA" id="ARBA00022989"/>
    </source>
</evidence>
<sequence length="481" mass="53597">MEAGRRRWEWRYGRAQLLAWLLAALQLGSSEAYEGKRAKIEDFAKDWFMAGTAITAPTSLILTPGVPGRVGEIWRLSPVPSNDFEMLLNFRAKRPEKRSTENDGFALWYVEENASDALQNMTKGHAHNQEEIIAGTWGHAFLTQGFDLSGYRSMYKGLGIFFSESQNSSVTALVNDGSKQVKWGADIPNAEAMKFDFAGGTSERGLGADVRIRVRVQPKEVVVEAENKGIIKLQASLAAGGYIGISTFSGSLEPKVHEAAERSMRFEIQDLEISNKDPNAKPAEKEVQAVPQAEARKSDEISEDVLRESSSFKEHRAESDAIKDLTNMVFKLVVETQPMRTQMLQAIETLGKRISTMEKNFAELKAEIDKKSGHKLSEEFSAIKRELSSLSSVAATATQERHKKLETLHSDIADVHKSAHSPDVIDKHLDKLSQSNSKVLDKLTSEHRMMFGVSIAAIAFIVIAGLALYNKFRCWEKRHVL</sequence>
<accession>A0A7S1M1F5</accession>
<dbReference type="InterPro" id="IPR013320">
    <property type="entry name" value="ConA-like_dom_sf"/>
</dbReference>
<feature type="signal peptide" evidence="8">
    <location>
        <begin position="1"/>
        <end position="32"/>
    </location>
</feature>
<feature type="compositionally biased region" description="Basic and acidic residues" evidence="6">
    <location>
        <begin position="294"/>
        <end position="309"/>
    </location>
</feature>
<feature type="compositionally biased region" description="Basic and acidic residues" evidence="6">
    <location>
        <begin position="276"/>
        <end position="287"/>
    </location>
</feature>
<feature type="domain" description="L-type lectin-like" evidence="9">
    <location>
        <begin position="46"/>
        <end position="115"/>
    </location>
</feature>
<evidence type="ECO:0000256" key="3">
    <source>
        <dbReference type="ARBA" id="ARBA00022729"/>
    </source>
</evidence>
<proteinExistence type="predicted"/>
<dbReference type="SUPFAM" id="SSF49899">
    <property type="entry name" value="Concanavalin A-like lectins/glucanases"/>
    <property type="match status" value="1"/>
</dbReference>
<dbReference type="GO" id="GO:0005789">
    <property type="term" value="C:endoplasmic reticulum membrane"/>
    <property type="evidence" value="ECO:0007669"/>
    <property type="project" value="TreeGrafter"/>
</dbReference>
<evidence type="ECO:0000256" key="1">
    <source>
        <dbReference type="ARBA" id="ARBA00004479"/>
    </source>
</evidence>
<reference evidence="10" key="1">
    <citation type="submission" date="2021-01" db="EMBL/GenBank/DDBJ databases">
        <authorList>
            <person name="Corre E."/>
            <person name="Pelletier E."/>
            <person name="Niang G."/>
            <person name="Scheremetjew M."/>
            <person name="Finn R."/>
            <person name="Kale V."/>
            <person name="Holt S."/>
            <person name="Cochrane G."/>
            <person name="Meng A."/>
            <person name="Brown T."/>
            <person name="Cohen L."/>
        </authorList>
    </citation>
    <scope>NUCLEOTIDE SEQUENCE</scope>
    <source>
        <strain evidence="10">OF101</strain>
    </source>
</reference>
<dbReference type="GO" id="GO:0000139">
    <property type="term" value="C:Golgi membrane"/>
    <property type="evidence" value="ECO:0007669"/>
    <property type="project" value="TreeGrafter"/>
</dbReference>
<dbReference type="EMBL" id="HBGE01027021">
    <property type="protein sequence ID" value="CAD9118968.1"/>
    <property type="molecule type" value="Transcribed_RNA"/>
</dbReference>
<dbReference type="InterPro" id="IPR051136">
    <property type="entry name" value="Intracellular_Lectin-GPT"/>
</dbReference>
<dbReference type="GO" id="GO:0030134">
    <property type="term" value="C:COPII-coated ER to Golgi transport vesicle"/>
    <property type="evidence" value="ECO:0007669"/>
    <property type="project" value="TreeGrafter"/>
</dbReference>
<keyword evidence="5 7" id="KW-0472">Membrane</keyword>
<keyword evidence="3 8" id="KW-0732">Signal</keyword>
<organism evidence="10">
    <name type="scientific">Alexandrium catenella</name>
    <name type="common">Red tide dinoflagellate</name>
    <name type="synonym">Gonyaulax catenella</name>
    <dbReference type="NCBI Taxonomy" id="2925"/>
    <lineage>
        <taxon>Eukaryota</taxon>
        <taxon>Sar</taxon>
        <taxon>Alveolata</taxon>
        <taxon>Dinophyceae</taxon>
        <taxon>Gonyaulacales</taxon>
        <taxon>Pyrocystaceae</taxon>
        <taxon>Alexandrium</taxon>
    </lineage>
</organism>
<feature type="region of interest" description="Disordered" evidence="6">
    <location>
        <begin position="276"/>
        <end position="309"/>
    </location>
</feature>
<dbReference type="InterPro" id="IPR005052">
    <property type="entry name" value="Lectin_leg"/>
</dbReference>
<dbReference type="GO" id="GO:0005537">
    <property type="term" value="F:D-mannose binding"/>
    <property type="evidence" value="ECO:0007669"/>
    <property type="project" value="TreeGrafter"/>
</dbReference>